<keyword evidence="3" id="KW-1185">Reference proteome</keyword>
<evidence type="ECO:0000313" key="2">
    <source>
        <dbReference type="EMBL" id="AHY26939.1"/>
    </source>
</evidence>
<dbReference type="GeneID" id="19488331"/>
<accession>A0A023W6K8</accession>
<proteinExistence type="predicted"/>
<feature type="domain" description="DUF7572" evidence="1">
    <location>
        <begin position="9"/>
        <end position="109"/>
    </location>
</feature>
<dbReference type="Pfam" id="PF24457">
    <property type="entry name" value="DUF7572"/>
    <property type="match status" value="1"/>
</dbReference>
<dbReference type="OrthoDB" id="21758at10239"/>
<dbReference type="EMBL" id="KJ510413">
    <property type="protein sequence ID" value="AHY26939.1"/>
    <property type="molecule type" value="Genomic_DNA"/>
</dbReference>
<evidence type="ECO:0000259" key="1">
    <source>
        <dbReference type="Pfam" id="PF24457"/>
    </source>
</evidence>
<gene>
    <name evidence="2" type="primary">23</name>
    <name evidence="2" type="ORF">PBI_BERNAL13_23</name>
</gene>
<sequence length="112" mass="11903">MIGARTVATATRIADVPGWAPGTQHYNTDDGNTIAVCVDIGPNETTLGYLDETLSALVGQPIAGRHNIIQQPTTIIDCFPDGTVEQLTPMHTFPPGTSHEDALRLAGYDITT</sequence>
<evidence type="ECO:0000313" key="3">
    <source>
        <dbReference type="Proteomes" id="UP000024441"/>
    </source>
</evidence>
<name>A0A023W6K8_9CAUD</name>
<protein>
    <recommendedName>
        <fullName evidence="1">DUF7572 domain-containing protein</fullName>
    </recommendedName>
</protein>
<organism evidence="2 3">
    <name type="scientific">Mycobacterium phage Bernal13</name>
    <dbReference type="NCBI Taxonomy" id="1486424"/>
    <lineage>
        <taxon>Viruses</taxon>
        <taxon>Duplodnaviria</taxon>
        <taxon>Heunggongvirae</taxon>
        <taxon>Uroviricota</taxon>
        <taxon>Caudoviricetes</taxon>
        <taxon>Bernalvirus</taxon>
        <taxon>Bernalvirus bernal13</taxon>
    </lineage>
</organism>
<reference evidence="2 3" key="1">
    <citation type="submission" date="2014-02" db="EMBL/GenBank/DDBJ databases">
        <authorList>
            <person name="Bateh S."/>
            <person name="Bernal D."/>
            <person name="Debose F."/>
            <person name="Kujala R."/>
            <person name="Lamas N."/>
            <person name="Menkis M."/>
            <person name="Romero R."/>
            <person name="Schrull J."/>
            <person name="Sharma S."/>
            <person name="Sidronio T."/>
            <person name="Solanki D."/>
            <person name="Swartout D."/>
            <person name="Venero M."/>
            <person name="Vijayan A."/>
            <person name="Wang J.-S."/>
            <person name="Yakovenko A."/>
            <person name="Sabo J.L."/>
            <person name="Braun E.L."/>
            <person name="Barbazuk W.B."/>
            <person name="Buck G.A."/>
            <person name="Campbell R."/>
            <person name="Carvalho M.R."/>
            <person name="Duckworth R.A."/>
            <person name="Dunn T."/>
            <person name="Halpern C."/>
            <person name="Johnson A."/>
            <person name="Kiflezghi M.G."/>
            <person name="Lee V."/>
            <person name="Loviza R.A."/>
            <person name="Serrano M.G."/>
            <person name="Shah Z.V."/>
            <person name="Sharma K."/>
            <person name="Voegtly L.J."/>
            <person name="Walstead R."/>
            <person name="Wang Y.P."/>
            <person name="Bradley K.W."/>
            <person name="Clarke D.Q."/>
            <person name="Barker L.P."/>
            <person name="Bailey C."/>
            <person name="Asai D.J."/>
            <person name="Bowman C.A."/>
            <person name="Russell D.A."/>
            <person name="Pope W.H."/>
            <person name="Jacobs-Sera D."/>
            <person name="Hendrix R.W."/>
            <person name="Hatfull G.F."/>
        </authorList>
    </citation>
    <scope>NUCLEOTIDE SEQUENCE [LARGE SCALE GENOMIC DNA]</scope>
</reference>
<dbReference type="RefSeq" id="YP_009031150.1">
    <property type="nucleotide sequence ID" value="NC_024135.1"/>
</dbReference>
<dbReference type="Proteomes" id="UP000024441">
    <property type="component" value="Segment"/>
</dbReference>
<dbReference type="InterPro" id="IPR055994">
    <property type="entry name" value="DUF7572"/>
</dbReference>
<dbReference type="KEGG" id="vg:19488331"/>